<dbReference type="AlphaFoldDB" id="A0A380JSJ1"/>
<dbReference type="GeneID" id="83690403"/>
<gene>
    <name evidence="1" type="ORF">NCTC4670_00454</name>
</gene>
<accession>A0A380JSJ1</accession>
<name>A0A380JSJ1_STRDY</name>
<evidence type="ECO:0000313" key="1">
    <source>
        <dbReference type="EMBL" id="SUN48120.1"/>
    </source>
</evidence>
<dbReference type="InterPro" id="IPR019277">
    <property type="entry name" value="DUF2304"/>
</dbReference>
<dbReference type="Pfam" id="PF10066">
    <property type="entry name" value="DUF2304"/>
    <property type="match status" value="1"/>
</dbReference>
<dbReference type="EMBL" id="UHFG01000004">
    <property type="protein sequence ID" value="SUN48120.1"/>
    <property type="molecule type" value="Genomic_DNA"/>
</dbReference>
<protein>
    <submittedName>
        <fullName evidence="1">Membrane protein</fullName>
    </submittedName>
</protein>
<dbReference type="Proteomes" id="UP000254797">
    <property type="component" value="Unassembled WGS sequence"/>
</dbReference>
<evidence type="ECO:0000313" key="2">
    <source>
        <dbReference type="Proteomes" id="UP000254797"/>
    </source>
</evidence>
<reference evidence="1 2" key="1">
    <citation type="submission" date="2018-06" db="EMBL/GenBank/DDBJ databases">
        <authorList>
            <consortium name="Pathogen Informatics"/>
            <person name="Doyle S."/>
        </authorList>
    </citation>
    <scope>NUCLEOTIDE SEQUENCE [LARGE SCALE GENOMIC DNA]</scope>
    <source>
        <strain evidence="1 2">NCTC4670</strain>
    </source>
</reference>
<dbReference type="RefSeq" id="WP_003050166.1">
    <property type="nucleotide sequence ID" value="NZ_CP033166.1"/>
</dbReference>
<sequence length="115" mass="13342">MHISLQLILIVVAFLTTLFMIDSIRKSKILIEDSFFWLFFSLIILLLSIFPGMAVFFSDLLGFESPANFVFLSIIFLLIINQFFITKKLSLTEIKLKKTIQYLALKEKAEDDNKN</sequence>
<proteinExistence type="predicted"/>
<organism evidence="1 2">
    <name type="scientific">Streptococcus dysgalactiae subsp. dysgalactiae</name>
    <dbReference type="NCBI Taxonomy" id="99822"/>
    <lineage>
        <taxon>Bacteria</taxon>
        <taxon>Bacillati</taxon>
        <taxon>Bacillota</taxon>
        <taxon>Bacilli</taxon>
        <taxon>Lactobacillales</taxon>
        <taxon>Streptococcaceae</taxon>
        <taxon>Streptococcus</taxon>
    </lineage>
</organism>